<protein>
    <submittedName>
        <fullName evidence="3">Uncharacterized protein</fullName>
    </submittedName>
</protein>
<evidence type="ECO:0000313" key="3">
    <source>
        <dbReference type="EMBL" id="SFY44783.1"/>
    </source>
</evidence>
<sequence length="76" mass="7914">MAGIHEELPDEGLSVPEDTQMTAGATPPAESGVSELGPPQEAPRRSWRPTPLTPVLAVFVLVLLLVAALAIFKAVG</sequence>
<reference evidence="3 4" key="1">
    <citation type="submission" date="2016-11" db="EMBL/GenBank/DDBJ databases">
        <authorList>
            <person name="Jaros S."/>
            <person name="Januszkiewicz K."/>
            <person name="Wedrychowicz H."/>
        </authorList>
    </citation>
    <scope>NUCLEOTIDE SEQUENCE [LARGE SCALE GENOMIC DNA]</scope>
    <source>
        <strain evidence="3 4">OK807</strain>
    </source>
</reference>
<dbReference type="Proteomes" id="UP000181909">
    <property type="component" value="Unassembled WGS sequence"/>
</dbReference>
<gene>
    <name evidence="3" type="ORF">SAMN02787144_105311</name>
</gene>
<feature type="region of interest" description="Disordered" evidence="1">
    <location>
        <begin position="1"/>
        <end position="49"/>
    </location>
</feature>
<evidence type="ECO:0000256" key="2">
    <source>
        <dbReference type="SAM" id="Phobius"/>
    </source>
</evidence>
<dbReference type="AlphaFoldDB" id="A0A1K2FAK4"/>
<dbReference type="InterPro" id="IPR045512">
    <property type="entry name" value="DUF6480"/>
</dbReference>
<feature type="transmembrane region" description="Helical" evidence="2">
    <location>
        <begin position="52"/>
        <end position="72"/>
    </location>
</feature>
<name>A0A1K2FAK4_STRAR</name>
<dbReference type="RefSeq" id="WP_072489601.1">
    <property type="nucleotide sequence ID" value="NZ_CP108277.1"/>
</dbReference>
<evidence type="ECO:0000313" key="4">
    <source>
        <dbReference type="Proteomes" id="UP000181909"/>
    </source>
</evidence>
<organism evidence="3 4">
    <name type="scientific">Streptomyces atratus</name>
    <dbReference type="NCBI Taxonomy" id="1893"/>
    <lineage>
        <taxon>Bacteria</taxon>
        <taxon>Bacillati</taxon>
        <taxon>Actinomycetota</taxon>
        <taxon>Actinomycetes</taxon>
        <taxon>Kitasatosporales</taxon>
        <taxon>Streptomycetaceae</taxon>
        <taxon>Streptomyces</taxon>
    </lineage>
</organism>
<proteinExistence type="predicted"/>
<dbReference type="OrthoDB" id="4256002at2"/>
<accession>A0A1K2FAK4</accession>
<keyword evidence="2" id="KW-0812">Transmembrane</keyword>
<dbReference type="EMBL" id="FPJO01000053">
    <property type="protein sequence ID" value="SFY44783.1"/>
    <property type="molecule type" value="Genomic_DNA"/>
</dbReference>
<dbReference type="Pfam" id="PF20088">
    <property type="entry name" value="DUF6480"/>
    <property type="match status" value="1"/>
</dbReference>
<evidence type="ECO:0000256" key="1">
    <source>
        <dbReference type="SAM" id="MobiDB-lite"/>
    </source>
</evidence>
<keyword evidence="2" id="KW-0472">Membrane</keyword>
<keyword evidence="2" id="KW-1133">Transmembrane helix</keyword>